<sequence>MSLETFHYIANQLSGIFNFNGEPLATALIILGLAILSIMILAGLIYGAIKVVKAVPNMPFKQFIIVMLMIAVFLVIVGVLIP</sequence>
<gene>
    <name evidence="2" type="ORF">ATY89_11125</name>
    <name evidence="3" type="ORF">ATZ20_02680</name>
</gene>
<dbReference type="PaxDb" id="1435377-SUSAZ_06580"/>
<keyword evidence="1" id="KW-1133">Transmembrane helix</keyword>
<dbReference type="SMR" id="A0A0U3GZA7"/>
<evidence type="ECO:0000313" key="4">
    <source>
        <dbReference type="Proteomes" id="UP000060043"/>
    </source>
</evidence>
<dbReference type="STRING" id="1435377.SUSAZ_06580"/>
<dbReference type="DNASU" id="3472941"/>
<dbReference type="OrthoDB" id="34486at2157"/>
<proteinExistence type="predicted"/>
<keyword evidence="1" id="KW-0812">Transmembrane</keyword>
<evidence type="ECO:0000313" key="5">
    <source>
        <dbReference type="Proteomes" id="UP000065473"/>
    </source>
</evidence>
<evidence type="ECO:0000313" key="3">
    <source>
        <dbReference type="EMBL" id="ALU31159.1"/>
    </source>
</evidence>
<dbReference type="GeneID" id="14551877"/>
<dbReference type="EMBL" id="CP013694">
    <property type="protein sequence ID" value="ALU30438.1"/>
    <property type="molecule type" value="Genomic_DNA"/>
</dbReference>
<dbReference type="EMBL" id="CP013695">
    <property type="protein sequence ID" value="ALU31159.1"/>
    <property type="molecule type" value="Genomic_DNA"/>
</dbReference>
<evidence type="ECO:0000256" key="1">
    <source>
        <dbReference type="SAM" id="Phobius"/>
    </source>
</evidence>
<dbReference type="RefSeq" id="WP_011278211.1">
    <property type="nucleotide sequence ID" value="NZ_BHWZ01000003.1"/>
</dbReference>
<accession>A0A0U3GZA7</accession>
<dbReference type="AlphaFoldDB" id="A0A0U3GZA7"/>
<dbReference type="OMA" id="FHYIANQ"/>
<dbReference type="Proteomes" id="UP000060043">
    <property type="component" value="Chromosome"/>
</dbReference>
<dbReference type="Proteomes" id="UP000065473">
    <property type="component" value="Chromosome"/>
</dbReference>
<name>A0A0U3GZA7_9CREN</name>
<keyword evidence="1" id="KW-0472">Membrane</keyword>
<organism evidence="2 5">
    <name type="scientific">Sulfolobus acidocaldarius</name>
    <dbReference type="NCBI Taxonomy" id="2285"/>
    <lineage>
        <taxon>Archaea</taxon>
        <taxon>Thermoproteota</taxon>
        <taxon>Thermoprotei</taxon>
        <taxon>Sulfolobales</taxon>
        <taxon>Sulfolobaceae</taxon>
        <taxon>Sulfolobus</taxon>
    </lineage>
</organism>
<evidence type="ECO:0000313" key="2">
    <source>
        <dbReference type="EMBL" id="ALU30438.1"/>
    </source>
</evidence>
<protein>
    <submittedName>
        <fullName evidence="2">Uncharacterized protein</fullName>
    </submittedName>
</protein>
<feature type="transmembrane region" description="Helical" evidence="1">
    <location>
        <begin position="60"/>
        <end position="81"/>
    </location>
</feature>
<feature type="transmembrane region" description="Helical" evidence="1">
    <location>
        <begin position="24"/>
        <end position="48"/>
    </location>
</feature>
<reference evidence="4 5" key="1">
    <citation type="submission" date="2015-12" db="EMBL/GenBank/DDBJ databases">
        <title>A stable core within a dynamic pangenome in Sulfolobus acidocaldarius.</title>
        <authorList>
            <person name="Anderson R."/>
            <person name="Kouris A."/>
            <person name="Seward C."/>
            <person name="Campbell K."/>
            <person name="Whitaker R."/>
        </authorList>
    </citation>
    <scope>NUCLEOTIDE SEQUENCE [LARGE SCALE GENOMIC DNA]</scope>
    <source>
        <strain evidence="2 5">GG12-C01-09</strain>
        <strain evidence="3 4">NG05B_CO5_07</strain>
    </source>
</reference>